<comment type="subcellular location">
    <subcellularLocation>
        <location evidence="1">Cell envelope</location>
    </subcellularLocation>
</comment>
<dbReference type="GO" id="GO:0030313">
    <property type="term" value="C:cell envelope"/>
    <property type="evidence" value="ECO:0007669"/>
    <property type="project" value="UniProtKB-SubCell"/>
</dbReference>
<dbReference type="SUPFAM" id="SSF89392">
    <property type="entry name" value="Prokaryotic lipoproteins and lipoprotein localization factors"/>
    <property type="match status" value="1"/>
</dbReference>
<organism evidence="6 7">
    <name type="scientific">Nocardiopsis gilva YIM 90087</name>
    <dbReference type="NCBI Taxonomy" id="1235441"/>
    <lineage>
        <taxon>Bacteria</taxon>
        <taxon>Bacillati</taxon>
        <taxon>Actinomycetota</taxon>
        <taxon>Actinomycetes</taxon>
        <taxon>Streptosporangiales</taxon>
        <taxon>Nocardiopsidaceae</taxon>
        <taxon>Nocardiopsis</taxon>
    </lineage>
</organism>
<dbReference type="KEGG" id="ngv:CDO52_25280"/>
<feature type="region of interest" description="Disordered" evidence="4">
    <location>
        <begin position="32"/>
        <end position="54"/>
    </location>
</feature>
<dbReference type="Pfam" id="PF07161">
    <property type="entry name" value="LppX_LprAFG"/>
    <property type="match status" value="1"/>
</dbReference>
<accession>A0A223SC69</accession>
<evidence type="ECO:0000256" key="2">
    <source>
        <dbReference type="ARBA" id="ARBA00009194"/>
    </source>
</evidence>
<reference evidence="6 7" key="1">
    <citation type="submission" date="2017-08" db="EMBL/GenBank/DDBJ databases">
        <title>The complete genome sequence of Nocardiopsis gilva YIM 90087.</title>
        <authorList>
            <person name="Yin M."/>
            <person name="Tang S."/>
        </authorList>
    </citation>
    <scope>NUCLEOTIDE SEQUENCE [LARGE SCALE GENOMIC DNA]</scope>
    <source>
        <strain evidence="6 7">YIM 90087</strain>
    </source>
</reference>
<comment type="similarity">
    <text evidence="2">Belongs to the LppX/LprAFG lipoprotein family.</text>
</comment>
<dbReference type="Proteomes" id="UP000215005">
    <property type="component" value="Chromosome"/>
</dbReference>
<feature type="signal peptide" evidence="5">
    <location>
        <begin position="1"/>
        <end position="34"/>
    </location>
</feature>
<dbReference type="PROSITE" id="PS51257">
    <property type="entry name" value="PROKAR_LIPOPROTEIN"/>
    <property type="match status" value="1"/>
</dbReference>
<dbReference type="Gene3D" id="2.50.20.20">
    <property type="match status" value="1"/>
</dbReference>
<proteinExistence type="inferred from homology"/>
<evidence type="ECO:0000256" key="3">
    <source>
        <dbReference type="ARBA" id="ARBA00022475"/>
    </source>
</evidence>
<dbReference type="InterPro" id="IPR009830">
    <property type="entry name" value="LppX/LprAFG"/>
</dbReference>
<evidence type="ECO:0000313" key="7">
    <source>
        <dbReference type="Proteomes" id="UP000215005"/>
    </source>
</evidence>
<evidence type="ECO:0000256" key="5">
    <source>
        <dbReference type="SAM" id="SignalP"/>
    </source>
</evidence>
<evidence type="ECO:0008006" key="8">
    <source>
        <dbReference type="Google" id="ProtNLM"/>
    </source>
</evidence>
<keyword evidence="7" id="KW-1185">Reference proteome</keyword>
<dbReference type="AlphaFoldDB" id="A0A223SC69"/>
<gene>
    <name evidence="6" type="ORF">CDO52_25280</name>
</gene>
<keyword evidence="3" id="KW-1003">Cell membrane</keyword>
<keyword evidence="3" id="KW-0472">Membrane</keyword>
<evidence type="ECO:0000256" key="1">
    <source>
        <dbReference type="ARBA" id="ARBA00004196"/>
    </source>
</evidence>
<evidence type="ECO:0000313" key="6">
    <source>
        <dbReference type="EMBL" id="ASU85676.1"/>
    </source>
</evidence>
<keyword evidence="5" id="KW-0732">Signal</keyword>
<dbReference type="EMBL" id="CP022753">
    <property type="protein sequence ID" value="ASU85676.1"/>
    <property type="molecule type" value="Genomic_DNA"/>
</dbReference>
<feature type="chain" id="PRO_5012149345" description="LppX_LprAFG lipoprotein" evidence="5">
    <location>
        <begin position="35"/>
        <end position="290"/>
    </location>
</feature>
<evidence type="ECO:0000256" key="4">
    <source>
        <dbReference type="SAM" id="MobiDB-lite"/>
    </source>
</evidence>
<sequence>MRSRKLNTPVRSRIPALMAVGGLALVTTACGGGAAEDAPEKTHESEPQQETAATKPSDIFELLGTKTAELDNYRVDVEMTVEDEEIGTYRPSFSYQVMDDPEAILMDVDFGEEFGDALVEAMGGEEPPGGLDAFTHTTLVYVGDDVYVKNDHGLHGDAPWVRSTDESREDMPDVELDDFIDLTEALSQVDDVKEAGTEEINGQETTHFTGSLTQKAIDATEDADKRETLKELFDGEIEGQLDFDVWADADSIPHRVTLKDDEVDMTMEFSEIGKVSFEVPAEDEIGEMKA</sequence>
<name>A0A223SC69_9ACTN</name>
<protein>
    <recommendedName>
        <fullName evidence="8">LppX_LprAFG lipoprotein</fullName>
    </recommendedName>
</protein>
<dbReference type="InterPro" id="IPR029046">
    <property type="entry name" value="LolA/LolB/LppX"/>
</dbReference>